<dbReference type="RefSeq" id="WP_014436384.1">
    <property type="nucleotide sequence ID" value="NC_017080.1"/>
</dbReference>
<reference evidence="2 3" key="1">
    <citation type="submission" date="2012-02" db="EMBL/GenBank/DDBJ databases">
        <title>Complete genome sequence of Phycisphaera mikurensis NBRC 102666.</title>
        <authorList>
            <person name="Ankai A."/>
            <person name="Hosoyama A."/>
            <person name="Terui Y."/>
            <person name="Sekine M."/>
            <person name="Fukai R."/>
            <person name="Kato Y."/>
            <person name="Nakamura S."/>
            <person name="Yamada-Narita S."/>
            <person name="Kawakoshi A."/>
            <person name="Fukunaga Y."/>
            <person name="Yamazaki S."/>
            <person name="Fujita N."/>
        </authorList>
    </citation>
    <scope>NUCLEOTIDE SEQUENCE [LARGE SCALE GENOMIC DNA]</scope>
    <source>
        <strain evidence="3">NBRC 102666 / KCTC 22515 / FYK2301M01</strain>
    </source>
</reference>
<dbReference type="STRING" id="1142394.PSMK_10060"/>
<dbReference type="EMBL" id="AP012338">
    <property type="protein sequence ID" value="BAM03165.1"/>
    <property type="molecule type" value="Genomic_DNA"/>
</dbReference>
<keyword evidence="1" id="KW-0732">Signal</keyword>
<evidence type="ECO:0000313" key="2">
    <source>
        <dbReference type="EMBL" id="BAM03165.1"/>
    </source>
</evidence>
<proteinExistence type="predicted"/>
<protein>
    <recommendedName>
        <fullName evidence="4">PEP-CTERM protein-sorting domain-containing protein</fullName>
    </recommendedName>
</protein>
<organism evidence="2 3">
    <name type="scientific">Phycisphaera mikurensis (strain NBRC 102666 / KCTC 22515 / FYK2301M01)</name>
    <dbReference type="NCBI Taxonomy" id="1142394"/>
    <lineage>
        <taxon>Bacteria</taxon>
        <taxon>Pseudomonadati</taxon>
        <taxon>Planctomycetota</taxon>
        <taxon>Phycisphaerae</taxon>
        <taxon>Phycisphaerales</taxon>
        <taxon>Phycisphaeraceae</taxon>
        <taxon>Phycisphaera</taxon>
    </lineage>
</organism>
<dbReference type="KEGG" id="phm:PSMK_10060"/>
<gene>
    <name evidence="2" type="ordered locus">PSMK_10060</name>
</gene>
<name>I0ID27_PHYMF</name>
<evidence type="ECO:0000256" key="1">
    <source>
        <dbReference type="SAM" id="SignalP"/>
    </source>
</evidence>
<keyword evidence="3" id="KW-1185">Reference proteome</keyword>
<evidence type="ECO:0008006" key="4">
    <source>
        <dbReference type="Google" id="ProtNLM"/>
    </source>
</evidence>
<evidence type="ECO:0000313" key="3">
    <source>
        <dbReference type="Proteomes" id="UP000007881"/>
    </source>
</evidence>
<feature type="signal peptide" evidence="1">
    <location>
        <begin position="1"/>
        <end position="26"/>
    </location>
</feature>
<dbReference type="Proteomes" id="UP000007881">
    <property type="component" value="Chromosome"/>
</dbReference>
<accession>I0ID27</accession>
<dbReference type="HOGENOM" id="CLU_1293329_0_0_0"/>
<sequence>MKKTIARPATALAAALTLAAGTAASAASVDLTSERPAFARGVDVRFDDGTSARVSATSTKWWNGRTKKAWVGQYRGGFGVSSWMLDDHRVESNWGTDTLWFDFSSAFQPTGVDLTYLSGSAPQTLRVLDGEGNGLGDLRFTANADGTAYVDLLGLNASAGDRFGLAAGDHCTSFKVRGLSGVSAVPTPSAAAAGLALLAAAGLRRRRRHAEAA</sequence>
<dbReference type="AlphaFoldDB" id="I0ID27"/>
<feature type="chain" id="PRO_5003629657" description="PEP-CTERM protein-sorting domain-containing protein" evidence="1">
    <location>
        <begin position="27"/>
        <end position="213"/>
    </location>
</feature>